<comment type="caution">
    <text evidence="4">The sequence shown here is derived from an EMBL/GenBank/DDBJ whole genome shotgun (WGS) entry which is preliminary data.</text>
</comment>
<evidence type="ECO:0000313" key="5">
    <source>
        <dbReference type="Proteomes" id="UP000251889"/>
    </source>
</evidence>
<evidence type="ECO:0000256" key="1">
    <source>
        <dbReference type="ARBA" id="ARBA00000022"/>
    </source>
</evidence>
<dbReference type="RefSeq" id="WP_112748743.1">
    <property type="nucleotide sequence ID" value="NZ_QMFY01000012.1"/>
</dbReference>
<dbReference type="InterPro" id="IPR037238">
    <property type="entry name" value="YbiA-like_sf"/>
</dbReference>
<evidence type="ECO:0000256" key="2">
    <source>
        <dbReference type="ARBA" id="ARBA00000751"/>
    </source>
</evidence>
<proteinExistence type="predicted"/>
<organism evidence="4 5">
    <name type="scientific">Pseudochryseolinea flava</name>
    <dbReference type="NCBI Taxonomy" id="2059302"/>
    <lineage>
        <taxon>Bacteria</taxon>
        <taxon>Pseudomonadati</taxon>
        <taxon>Bacteroidota</taxon>
        <taxon>Cytophagia</taxon>
        <taxon>Cytophagales</taxon>
        <taxon>Fulvivirgaceae</taxon>
        <taxon>Pseudochryseolinea</taxon>
    </lineage>
</organism>
<comment type="catalytic activity">
    <reaction evidence="1">
        <text>5-amino-6-(5-phospho-D-ribosylamino)uracil + H2O = 5,6-diaminouracil + D-ribose 5-phosphate</text>
        <dbReference type="Rhea" id="RHEA:55020"/>
        <dbReference type="ChEBI" id="CHEBI:15377"/>
        <dbReference type="ChEBI" id="CHEBI:46252"/>
        <dbReference type="ChEBI" id="CHEBI:58453"/>
        <dbReference type="ChEBI" id="CHEBI:78346"/>
    </reaction>
</comment>
<dbReference type="Pfam" id="PF08719">
    <property type="entry name" value="NADAR"/>
    <property type="match status" value="1"/>
</dbReference>
<dbReference type="InterPro" id="IPR012816">
    <property type="entry name" value="NADAR"/>
</dbReference>
<feature type="domain" description="NADAR" evidence="3">
    <location>
        <begin position="23"/>
        <end position="180"/>
    </location>
</feature>
<comment type="catalytic activity">
    <reaction evidence="2">
        <text>2,5-diamino-6-hydroxy-4-(5-phosphoribosylamino)-pyrimidine + H2O = 2,5,6-triamino-4-hydroxypyrimidine + D-ribose 5-phosphate</text>
        <dbReference type="Rhea" id="RHEA:23436"/>
        <dbReference type="ChEBI" id="CHEBI:15377"/>
        <dbReference type="ChEBI" id="CHEBI:58614"/>
        <dbReference type="ChEBI" id="CHEBI:78346"/>
        <dbReference type="ChEBI" id="CHEBI:137796"/>
    </reaction>
</comment>
<dbReference type="Proteomes" id="UP000251889">
    <property type="component" value="Unassembled WGS sequence"/>
</dbReference>
<keyword evidence="5" id="KW-1185">Reference proteome</keyword>
<evidence type="ECO:0000313" key="4">
    <source>
        <dbReference type="EMBL" id="RAV99229.1"/>
    </source>
</evidence>
<reference evidence="4 5" key="1">
    <citation type="submission" date="2018-06" db="EMBL/GenBank/DDBJ databases">
        <title>Chryseolinea flavus sp. nov., a member of the phylum Bacteroidetes isolated from soil.</title>
        <authorList>
            <person name="Li Y."/>
            <person name="Wang J."/>
        </authorList>
    </citation>
    <scope>NUCLEOTIDE SEQUENCE [LARGE SCALE GENOMIC DNA]</scope>
    <source>
        <strain evidence="4 5">SDU1-6</strain>
    </source>
</reference>
<name>A0A364XZ12_9BACT</name>
<dbReference type="AlphaFoldDB" id="A0A364XZ12"/>
<evidence type="ECO:0000259" key="3">
    <source>
        <dbReference type="Pfam" id="PF08719"/>
    </source>
</evidence>
<dbReference type="Gene3D" id="1.10.357.40">
    <property type="entry name" value="YbiA-like"/>
    <property type="match status" value="1"/>
</dbReference>
<accession>A0A364XZ12</accession>
<protein>
    <submittedName>
        <fullName evidence="4">DUF1768 domain-containing protein</fullName>
    </submittedName>
</protein>
<dbReference type="CDD" id="cd15457">
    <property type="entry name" value="NADAR"/>
    <property type="match status" value="1"/>
</dbReference>
<dbReference type="SUPFAM" id="SSF143990">
    <property type="entry name" value="YbiA-like"/>
    <property type="match status" value="1"/>
</dbReference>
<sequence length="181" mass="20989">MIHYDLAWVKTKYDSGETLKFIFFWGHTQKGKALGQFVFSQWYPSLFVVDGVSYKTAEHWIMAQKAKLFDDDACFEKIVRSDKPGEVKELGRQIRNFDTQQWDASKFDIVKRGNLYKFQQDAKLKDYLLTTQDRIIVEASPVDSIWGIGLSQDAKGAENPHQWKGENLLGFAIMEVRDLLK</sequence>
<dbReference type="EMBL" id="QMFY01000012">
    <property type="protein sequence ID" value="RAV99229.1"/>
    <property type="molecule type" value="Genomic_DNA"/>
</dbReference>
<dbReference type="OrthoDB" id="67297at2"/>
<gene>
    <name evidence="4" type="ORF">DQQ10_20230</name>
</gene>
<dbReference type="NCBIfam" id="TIGR02464">
    <property type="entry name" value="ribofla_fusion"/>
    <property type="match status" value="1"/>
</dbReference>